<organism evidence="9 10">
    <name type="scientific">Paraliobacillus ryukyuensis</name>
    <dbReference type="NCBI Taxonomy" id="200904"/>
    <lineage>
        <taxon>Bacteria</taxon>
        <taxon>Bacillati</taxon>
        <taxon>Bacillota</taxon>
        <taxon>Bacilli</taxon>
        <taxon>Bacillales</taxon>
        <taxon>Bacillaceae</taxon>
        <taxon>Paraliobacillus</taxon>
    </lineage>
</organism>
<comment type="function">
    <text evidence="8">Uptake of L-lactate across the membrane. Can also transport D-lactate and glycolate.</text>
</comment>
<keyword evidence="10" id="KW-1185">Reference proteome</keyword>
<comment type="caution">
    <text evidence="9">The sequence shown here is derived from an EMBL/GenBank/DDBJ whole genome shotgun (WGS) entry which is preliminary data.</text>
</comment>
<evidence type="ECO:0000256" key="5">
    <source>
        <dbReference type="ARBA" id="ARBA00022692"/>
    </source>
</evidence>
<feature type="transmembrane region" description="Helical" evidence="8">
    <location>
        <begin position="218"/>
        <end position="238"/>
    </location>
</feature>
<evidence type="ECO:0000256" key="1">
    <source>
        <dbReference type="ARBA" id="ARBA00004651"/>
    </source>
</evidence>
<dbReference type="PANTHER" id="PTHR30003">
    <property type="entry name" value="L-LACTATE PERMEASE"/>
    <property type="match status" value="1"/>
</dbReference>
<evidence type="ECO:0000256" key="6">
    <source>
        <dbReference type="ARBA" id="ARBA00022989"/>
    </source>
</evidence>
<feature type="transmembrane region" description="Helical" evidence="8">
    <location>
        <begin position="138"/>
        <end position="168"/>
    </location>
</feature>
<dbReference type="RefSeq" id="WP_113869112.1">
    <property type="nucleotide sequence ID" value="NZ_BAABQN010000007.1"/>
</dbReference>
<feature type="transmembrane region" description="Helical" evidence="8">
    <location>
        <begin position="244"/>
        <end position="261"/>
    </location>
</feature>
<dbReference type="GO" id="GO:0005886">
    <property type="term" value="C:plasma membrane"/>
    <property type="evidence" value="ECO:0007669"/>
    <property type="project" value="UniProtKB-SubCell"/>
</dbReference>
<accession>A0A366E473</accession>
<feature type="transmembrane region" description="Helical" evidence="8">
    <location>
        <begin position="408"/>
        <end position="427"/>
    </location>
</feature>
<dbReference type="PANTHER" id="PTHR30003:SF0">
    <property type="entry name" value="GLYCOLATE PERMEASE GLCA-RELATED"/>
    <property type="match status" value="1"/>
</dbReference>
<reference evidence="9 10" key="1">
    <citation type="submission" date="2018-06" db="EMBL/GenBank/DDBJ databases">
        <title>Genomic Encyclopedia of Type Strains, Phase IV (KMG-IV): sequencing the most valuable type-strain genomes for metagenomic binning, comparative biology and taxonomic classification.</title>
        <authorList>
            <person name="Goeker M."/>
        </authorList>
    </citation>
    <scope>NUCLEOTIDE SEQUENCE [LARGE SCALE GENOMIC DNA]</scope>
    <source>
        <strain evidence="9 10">DSM 15140</strain>
    </source>
</reference>
<feature type="transmembrane region" description="Helical" evidence="8">
    <location>
        <begin position="63"/>
        <end position="82"/>
    </location>
</feature>
<proteinExistence type="inferred from homology"/>
<feature type="transmembrane region" description="Helical" evidence="8">
    <location>
        <begin position="380"/>
        <end position="396"/>
    </location>
</feature>
<dbReference type="OrthoDB" id="9761056at2"/>
<keyword evidence="6 8" id="KW-1133">Transmembrane helix</keyword>
<dbReference type="AlphaFoldDB" id="A0A366E473"/>
<feature type="transmembrane region" description="Helical" evidence="8">
    <location>
        <begin position="472"/>
        <end position="495"/>
    </location>
</feature>
<keyword evidence="4 8" id="KW-1003">Cell membrane</keyword>
<evidence type="ECO:0000313" key="9">
    <source>
        <dbReference type="EMBL" id="RBO97143.1"/>
    </source>
</evidence>
<comment type="subcellular location">
    <subcellularLocation>
        <location evidence="1 8">Cell membrane</location>
        <topology evidence="1 8">Multi-pass membrane protein</topology>
    </subcellularLocation>
</comment>
<name>A0A366E473_9BACI</name>
<keyword evidence="7 8" id="KW-0472">Membrane</keyword>
<dbReference type="GO" id="GO:0015129">
    <property type="term" value="F:lactate transmembrane transporter activity"/>
    <property type="evidence" value="ECO:0007669"/>
    <property type="project" value="UniProtKB-UniRule"/>
</dbReference>
<dbReference type="GO" id="GO:0015295">
    <property type="term" value="F:solute:proton symporter activity"/>
    <property type="evidence" value="ECO:0007669"/>
    <property type="project" value="TreeGrafter"/>
</dbReference>
<dbReference type="Proteomes" id="UP000252254">
    <property type="component" value="Unassembled WGS sequence"/>
</dbReference>
<feature type="transmembrane region" description="Helical" evidence="8">
    <location>
        <begin position="334"/>
        <end position="359"/>
    </location>
</feature>
<sequence length="528" mass="56186">MLLIAALSAIIVPFITLVLLKMPATKGMTISALIVIIISYAAWGMQTNIILSSLLQAGHKTLTILWILFGAIIILNTLRHTGAINRINQGFHIISEDMRVQAIIVAFLFGSLIEGASGFGTPAMVTGPLMIALGFRPLAAATIALIADSTAVPFGAVGTPVAVGLSNIPGASVPFFHQIAQQVTLQDLFAGTFIPFILVAILTTFFGKGNGIKAALPMLPWTLFIGILYTGSAFVYAGLVGYEFVSILASLTVLLVATFTAKKGWLLPKTDWQEAMDDAFELDSTPSKMGLLTAWAPYLVVVVLLLLTRIIPWLNRFTRTALDFSWNNILGIDAINSSWLFLYSPGSILTIAALLALLIQRKPFSSFTKAAKESVSTMRATGFALLATLTMVQVFSNSGLNANDLASMPQYIALTFANNLGSIWIFVAPFLGELGSFITGSATVSTLTFAPIQYSVANHIHLDHNIVLASQLLGSGAGNMICVHNVVAASAVVGLTGKEGEIIQKTLVPAIIYGLLIGVSGFIAIHFL</sequence>
<dbReference type="InterPro" id="IPR003804">
    <property type="entry name" value="Lactate_perm"/>
</dbReference>
<feature type="transmembrane region" description="Helical" evidence="8">
    <location>
        <begin position="30"/>
        <end position="51"/>
    </location>
</feature>
<feature type="transmembrane region" description="Helical" evidence="8">
    <location>
        <begin position="102"/>
        <end position="126"/>
    </location>
</feature>
<gene>
    <name evidence="9" type="ORF">DES48_10760</name>
</gene>
<protein>
    <recommendedName>
        <fullName evidence="8">L-lactate permease</fullName>
    </recommendedName>
</protein>
<evidence type="ECO:0000256" key="4">
    <source>
        <dbReference type="ARBA" id="ARBA00022475"/>
    </source>
</evidence>
<evidence type="ECO:0000256" key="3">
    <source>
        <dbReference type="ARBA" id="ARBA00022448"/>
    </source>
</evidence>
<evidence type="ECO:0000256" key="7">
    <source>
        <dbReference type="ARBA" id="ARBA00023136"/>
    </source>
</evidence>
<feature type="transmembrane region" description="Helical" evidence="8">
    <location>
        <begin position="188"/>
        <end position="206"/>
    </location>
</feature>
<dbReference type="STRING" id="200904.GCA_900168775_01038"/>
<keyword evidence="5 8" id="KW-0812">Transmembrane</keyword>
<feature type="transmembrane region" description="Helical" evidence="8">
    <location>
        <begin position="507"/>
        <end position="527"/>
    </location>
</feature>
<feature type="transmembrane region" description="Helical" evidence="8">
    <location>
        <begin position="295"/>
        <end position="314"/>
    </location>
</feature>
<comment type="similarity">
    <text evidence="2 8">Belongs to the lactate permease family.</text>
</comment>
<keyword evidence="3 8" id="KW-0813">Transport</keyword>
<evidence type="ECO:0000256" key="8">
    <source>
        <dbReference type="RuleBase" id="RU365092"/>
    </source>
</evidence>
<evidence type="ECO:0000256" key="2">
    <source>
        <dbReference type="ARBA" id="ARBA00010100"/>
    </source>
</evidence>
<dbReference type="Pfam" id="PF02652">
    <property type="entry name" value="Lactate_perm"/>
    <property type="match status" value="1"/>
</dbReference>
<evidence type="ECO:0000313" key="10">
    <source>
        <dbReference type="Proteomes" id="UP000252254"/>
    </source>
</evidence>
<dbReference type="EMBL" id="QNRI01000007">
    <property type="protein sequence ID" value="RBO97143.1"/>
    <property type="molecule type" value="Genomic_DNA"/>
</dbReference>